<name>A0A8F0F8A6_9PHAE</name>
<reference evidence="2" key="1">
    <citation type="journal article" date="2021" name="Genome Biol. Evol.">
        <title>Genomic rearrangements and sequence evolution across brown algal organelles.</title>
        <authorList>
            <person name="Starko S."/>
            <person name="Bringloe T.T."/>
            <person name="Gomez M.S."/>
            <person name="Darby H."/>
            <person name="Graham S.W."/>
            <person name="Martone P.T."/>
        </authorList>
    </citation>
    <scope>NUCLEOTIDE SEQUENCE</scope>
</reference>
<keyword evidence="2" id="KW-0934">Plastid</keyword>
<feature type="transmembrane region" description="Helical" evidence="1">
    <location>
        <begin position="16"/>
        <end position="40"/>
    </location>
</feature>
<dbReference type="EMBL" id="MZ156028">
    <property type="protein sequence ID" value="QWK41921.1"/>
    <property type="molecule type" value="Genomic_DNA"/>
</dbReference>
<evidence type="ECO:0000256" key="1">
    <source>
        <dbReference type="SAM" id="Phobius"/>
    </source>
</evidence>
<keyword evidence="1" id="KW-1133">Transmembrane helix</keyword>
<protein>
    <recommendedName>
        <fullName evidence="3">CAB/ELIP/HLIP superfamily protein</fullName>
    </recommendedName>
</protein>
<dbReference type="Gene3D" id="1.10.3460.10">
    <property type="entry name" value="Chlorophyll a/b binding protein domain"/>
    <property type="match status" value="1"/>
</dbReference>
<sequence length="52" mass="6099">MQKDFKNLNEYQSPRWGFYLVSEILNGRIAMLALLIIILIEIYTKKTLIGLL</sequence>
<dbReference type="GO" id="GO:0009507">
    <property type="term" value="C:chloroplast"/>
    <property type="evidence" value="ECO:0007669"/>
    <property type="project" value="UniProtKB-SubCell"/>
</dbReference>
<gene>
    <name evidence="2" type="primary">ycf17</name>
</gene>
<dbReference type="SUPFAM" id="SSF103511">
    <property type="entry name" value="Chlorophyll a-b binding protein"/>
    <property type="match status" value="1"/>
</dbReference>
<evidence type="ECO:0000313" key="2">
    <source>
        <dbReference type="EMBL" id="QWK41921.1"/>
    </source>
</evidence>
<dbReference type="AlphaFoldDB" id="A0A8F0F8A6"/>
<keyword evidence="1" id="KW-0472">Membrane</keyword>
<proteinExistence type="predicted"/>
<geneLocation type="plastid" evidence="2"/>
<accession>A0A8F0F8A6</accession>
<keyword evidence="1" id="KW-0812">Transmembrane</keyword>
<evidence type="ECO:0008006" key="3">
    <source>
        <dbReference type="Google" id="ProtNLM"/>
    </source>
</evidence>
<organism evidence="2">
    <name type="scientific">Protohalopteris sp</name>
    <dbReference type="NCBI Taxonomy" id="2843287"/>
    <lineage>
        <taxon>Eukaryota</taxon>
        <taxon>Sar</taxon>
        <taxon>Stramenopiles</taxon>
        <taxon>Ochrophyta</taxon>
        <taxon>PX clade</taxon>
        <taxon>Phaeophyceae</taxon>
        <taxon>Sphacelariales</taxon>
        <taxon>Stypocaulaceae</taxon>
        <taxon>Protohalopteris</taxon>
    </lineage>
</organism>